<accession>A0ABN2M5Q6</accession>
<evidence type="ECO:0000313" key="1">
    <source>
        <dbReference type="EMBL" id="GAA1810691.1"/>
    </source>
</evidence>
<name>A0ABN2M5Q6_9ACTN</name>
<gene>
    <name evidence="1" type="ORF">GCM10009682_35360</name>
</gene>
<sequence>MSEVANDGEVQWVVACIAPGDVAPHPNFHVESVQDSELFALLLQLDLGAYADYQDKMIEEDGSDSSGENHETGRQLLDAARVALDSDEAHEGLDRLSTFVREAHAPIGQRVAAALVAAMTASEVERLPGAIQLMTALLDEIPGASLPASSSALLQAVLSQQAAVRYVEFGEADSARDYAKRAINAIANAGDQWSTFSVSKGISWSAGESQRRALELIRENARSLLIATADGIPESWAEVVRSSPPIAELRSARDVVKGLSAAIDGAFKERFPGTAVTHTIFRSGNPVSQSLWSALINVELSGSLHKIGQYRELLGQVLAIGGDRDLDKESATRHAIRLLRQADSRDALRRLLHGTRVSGPLHVMREAAVSLLGRRARLTPSDMSVLEMCADLLDQGEVDSALLQVFDYIDNGAEGRLRRRQASNRRRVEIALKTAAVLAPRSSHQPMIAEKAILLARELAPLQDEVALSALLRLIRAVSWQEVTGEVRQEWVLLLADPRFLSFLRPLDQANLSRALVGYVGQEIIDGLTGLERVVALINGWLGSNPSPSDATAAAEHCRNVLQDMVNEADRGAYSGRVYSPTQLSAYLIVEFDRQTLWGPLLEVISHPKVPATEKVSALGILSTRAFAIADDVRRTIAKVWAELPASGPDVFFSGNADELEAAWLKLLVAHDVVPIAELRLAILRLASNSEADVRASVAEVCSIAIAAGRPDGWLLLSELLQLSEDTSGVVRHFAARGLAVASELDVPQRDLARARLLSLLLDPGISTVLGVLKGFGDIPEGGKARGGERLWCLKQVLELSTSHPSDNVRRAAREVLGQEFGA</sequence>
<reference evidence="2" key="1">
    <citation type="journal article" date="2019" name="Int. J. Syst. Evol. Microbiol.">
        <title>The Global Catalogue of Microorganisms (GCM) 10K type strain sequencing project: providing services to taxonomists for standard genome sequencing and annotation.</title>
        <authorList>
            <consortium name="The Broad Institute Genomics Platform"/>
            <consortium name="The Broad Institute Genome Sequencing Center for Infectious Disease"/>
            <person name="Wu L."/>
            <person name="Ma J."/>
        </authorList>
    </citation>
    <scope>NUCLEOTIDE SEQUENCE [LARGE SCALE GENOMIC DNA]</scope>
    <source>
        <strain evidence="2">JCM 13250</strain>
    </source>
</reference>
<dbReference type="InterPro" id="IPR016024">
    <property type="entry name" value="ARM-type_fold"/>
</dbReference>
<dbReference type="EMBL" id="BAAALT010000104">
    <property type="protein sequence ID" value="GAA1810691.1"/>
    <property type="molecule type" value="Genomic_DNA"/>
</dbReference>
<organism evidence="1 2">
    <name type="scientific">Luedemannella flava</name>
    <dbReference type="NCBI Taxonomy" id="349316"/>
    <lineage>
        <taxon>Bacteria</taxon>
        <taxon>Bacillati</taxon>
        <taxon>Actinomycetota</taxon>
        <taxon>Actinomycetes</taxon>
        <taxon>Micromonosporales</taxon>
        <taxon>Micromonosporaceae</taxon>
        <taxon>Luedemannella</taxon>
    </lineage>
</organism>
<evidence type="ECO:0008006" key="3">
    <source>
        <dbReference type="Google" id="ProtNLM"/>
    </source>
</evidence>
<keyword evidence="2" id="KW-1185">Reference proteome</keyword>
<dbReference type="RefSeq" id="WP_344132885.1">
    <property type="nucleotide sequence ID" value="NZ_BAAALT010000104.1"/>
</dbReference>
<protein>
    <recommendedName>
        <fullName evidence="3">HEAT repeat domain-containing protein</fullName>
    </recommendedName>
</protein>
<proteinExistence type="predicted"/>
<evidence type="ECO:0000313" key="2">
    <source>
        <dbReference type="Proteomes" id="UP001500218"/>
    </source>
</evidence>
<dbReference type="SUPFAM" id="SSF48371">
    <property type="entry name" value="ARM repeat"/>
    <property type="match status" value="1"/>
</dbReference>
<dbReference type="Proteomes" id="UP001500218">
    <property type="component" value="Unassembled WGS sequence"/>
</dbReference>
<comment type="caution">
    <text evidence="1">The sequence shown here is derived from an EMBL/GenBank/DDBJ whole genome shotgun (WGS) entry which is preliminary data.</text>
</comment>